<dbReference type="AlphaFoldDB" id="A0A1S2LNY1"/>
<dbReference type="SUPFAM" id="SSF52499">
    <property type="entry name" value="Isochorismatase-like hydrolases"/>
    <property type="match status" value="1"/>
</dbReference>
<dbReference type="GO" id="GO:0016787">
    <property type="term" value="F:hydrolase activity"/>
    <property type="evidence" value="ECO:0007669"/>
    <property type="project" value="UniProtKB-KW"/>
</dbReference>
<dbReference type="Proteomes" id="UP000180098">
    <property type="component" value="Unassembled WGS sequence"/>
</dbReference>
<gene>
    <name evidence="4" type="ORF">BKP35_07640</name>
</gene>
<dbReference type="PANTHER" id="PTHR43540">
    <property type="entry name" value="PEROXYUREIDOACRYLATE/UREIDOACRYLATE AMIDOHYDROLASE-RELATED"/>
    <property type="match status" value="1"/>
</dbReference>
<comment type="similarity">
    <text evidence="1">Belongs to the isochorismatase family.</text>
</comment>
<dbReference type="InterPro" id="IPR036380">
    <property type="entry name" value="Isochorismatase-like_sf"/>
</dbReference>
<organism evidence="4 5">
    <name type="scientific">Anaerobacillus arseniciselenatis</name>
    <dbReference type="NCBI Taxonomy" id="85682"/>
    <lineage>
        <taxon>Bacteria</taxon>
        <taxon>Bacillati</taxon>
        <taxon>Bacillota</taxon>
        <taxon>Bacilli</taxon>
        <taxon>Bacillales</taxon>
        <taxon>Bacillaceae</taxon>
        <taxon>Anaerobacillus</taxon>
    </lineage>
</organism>
<evidence type="ECO:0000313" key="5">
    <source>
        <dbReference type="Proteomes" id="UP000180098"/>
    </source>
</evidence>
<feature type="domain" description="Isochorismatase-like" evidence="3">
    <location>
        <begin position="6"/>
        <end position="170"/>
    </location>
</feature>
<dbReference type="RefSeq" id="WP_071312761.1">
    <property type="nucleotide sequence ID" value="NZ_MLQQ01000010.1"/>
</dbReference>
<dbReference type="CDD" id="cd00431">
    <property type="entry name" value="cysteine_hydrolases"/>
    <property type="match status" value="1"/>
</dbReference>
<evidence type="ECO:0000256" key="1">
    <source>
        <dbReference type="ARBA" id="ARBA00006336"/>
    </source>
</evidence>
<protein>
    <submittedName>
        <fullName evidence="4">Isochorismatase</fullName>
    </submittedName>
</protein>
<comment type="caution">
    <text evidence="4">The sequence shown here is derived from an EMBL/GenBank/DDBJ whole genome shotgun (WGS) entry which is preliminary data.</text>
</comment>
<reference evidence="4 5" key="1">
    <citation type="submission" date="2016-10" db="EMBL/GenBank/DDBJ databases">
        <title>Draft genome sequences of four alkaliphilic bacteria belonging to the Anaerobacillus genus.</title>
        <authorList>
            <person name="Bassil N.M."/>
            <person name="Lloyd J.R."/>
        </authorList>
    </citation>
    <scope>NUCLEOTIDE SEQUENCE [LARGE SCALE GENOMIC DNA]</scope>
    <source>
        <strain evidence="4 5">DSM 15340</strain>
    </source>
</reference>
<dbReference type="InterPro" id="IPR050272">
    <property type="entry name" value="Isochorismatase-like_hydrls"/>
</dbReference>
<evidence type="ECO:0000313" key="4">
    <source>
        <dbReference type="EMBL" id="OIJ14066.1"/>
    </source>
</evidence>
<keyword evidence="2" id="KW-0378">Hydrolase</keyword>
<dbReference type="PANTHER" id="PTHR43540:SF6">
    <property type="entry name" value="ISOCHORISMATASE-LIKE DOMAIN-CONTAINING PROTEIN"/>
    <property type="match status" value="1"/>
</dbReference>
<evidence type="ECO:0000259" key="3">
    <source>
        <dbReference type="Pfam" id="PF00857"/>
    </source>
</evidence>
<evidence type="ECO:0000256" key="2">
    <source>
        <dbReference type="ARBA" id="ARBA00022801"/>
    </source>
</evidence>
<proteinExistence type="inferred from homology"/>
<dbReference type="InterPro" id="IPR000868">
    <property type="entry name" value="Isochorismatase-like_dom"/>
</dbReference>
<dbReference type="Pfam" id="PF00857">
    <property type="entry name" value="Isochorismatase"/>
    <property type="match status" value="1"/>
</dbReference>
<keyword evidence="5" id="KW-1185">Reference proteome</keyword>
<dbReference type="Gene3D" id="3.40.50.850">
    <property type="entry name" value="Isochorismatase-like"/>
    <property type="match status" value="1"/>
</dbReference>
<accession>A0A1S2LNY1</accession>
<dbReference type="EMBL" id="MLQQ01000010">
    <property type="protein sequence ID" value="OIJ14066.1"/>
    <property type="molecule type" value="Genomic_DNA"/>
</dbReference>
<sequence length="219" mass="24901">MDINKTALVLIDVQKESSFGIEGVNEAVKNAKDLIEKCRSLNIPIIYTRHLNRADQVGLSNGEPLKEDDTPIYYSTNTENIDIIEDIAPHKEDIVLDKYRWSSFYETSLHTVLQGLGVKHVIIGGFVTDGCLMTTVFDGYFRNYQLNLVKDICGATNEGAHMASILIMANWVYDLNIYNSSELIKKLDNKEHHVWSSPCPDSLQFTPENMREVFKKLDK</sequence>
<name>A0A1S2LNY1_9BACI</name>
<dbReference type="OrthoDB" id="257098at2"/>